<name>A0A147BMC4_IXORI</name>
<feature type="signal peptide" evidence="1">
    <location>
        <begin position="1"/>
        <end position="26"/>
    </location>
</feature>
<dbReference type="PANTHER" id="PTHR16213:SF78">
    <property type="entry name" value="SELENOPROTEIN N"/>
    <property type="match status" value="1"/>
</dbReference>
<organism evidence="2">
    <name type="scientific">Ixodes ricinus</name>
    <name type="common">Common tick</name>
    <name type="synonym">Acarus ricinus</name>
    <dbReference type="NCBI Taxonomy" id="34613"/>
    <lineage>
        <taxon>Eukaryota</taxon>
        <taxon>Metazoa</taxon>
        <taxon>Ecdysozoa</taxon>
        <taxon>Arthropoda</taxon>
        <taxon>Chelicerata</taxon>
        <taxon>Arachnida</taxon>
        <taxon>Acari</taxon>
        <taxon>Parasitiformes</taxon>
        <taxon>Ixodida</taxon>
        <taxon>Ixodoidea</taxon>
        <taxon>Ixodidae</taxon>
        <taxon>Ixodinae</taxon>
        <taxon>Ixodes</taxon>
    </lineage>
</organism>
<reference evidence="2" key="1">
    <citation type="journal article" date="2018" name="PLoS Negl. Trop. Dis.">
        <title>Sialome diversity of ticks revealed by RNAseq of single tick salivary glands.</title>
        <authorList>
            <person name="Perner J."/>
            <person name="Kropackova S."/>
            <person name="Kopacek P."/>
            <person name="Ribeiro J.M."/>
        </authorList>
    </citation>
    <scope>NUCLEOTIDE SEQUENCE</scope>
    <source>
        <strain evidence="2">Siblings of single egg batch collected in Ceske Budejovice</strain>
        <tissue evidence="2">Salivary glands</tissue>
    </source>
</reference>
<evidence type="ECO:0000313" key="2">
    <source>
        <dbReference type="EMBL" id="JAR91871.1"/>
    </source>
</evidence>
<dbReference type="AlphaFoldDB" id="A0A147BMC4"/>
<proteinExistence type="predicted"/>
<dbReference type="GO" id="GO:0005789">
    <property type="term" value="C:endoplasmic reticulum membrane"/>
    <property type="evidence" value="ECO:0007669"/>
    <property type="project" value="TreeGrafter"/>
</dbReference>
<dbReference type="PANTHER" id="PTHR16213">
    <property type="entry name" value="SELENOPROTEIN N"/>
    <property type="match status" value="1"/>
</dbReference>
<sequence>PVCALALTLFTVPTLILLLSTDGSVSFDSFEAWAWLGQLRLLDVGALHSHLDEVLSLAGLRSARVYDASNVTIISSFRPIDLGSLTKNFSEGISDPDSNLRCLHSWDKPYHKEKSFPLYLFGAFLPPLGQAAGKPWWLIESSSSEHDGRIESALYRSRPGRSSAEVLFHGLFGMFHPNTFLYTRAAPVGTAAVVARRGNGTLDVLFRSHVEFQLNEPPRRPFWFSPSQFIGRIVLSEDGSAVHHFNVHVPAERRLNVDLEWLTGSQHDGEEESMEVDIGHIPEMALDFVGGETPSNVTWSYEMSMEEARQALNRMFFPFLNVPYHNLTTVAALARQEGKMVHSVVLWGNLDDQSC</sequence>
<evidence type="ECO:0000256" key="1">
    <source>
        <dbReference type="SAM" id="SignalP"/>
    </source>
</evidence>
<dbReference type="GO" id="GO:0055074">
    <property type="term" value="P:calcium ion homeostasis"/>
    <property type="evidence" value="ECO:0007669"/>
    <property type="project" value="TreeGrafter"/>
</dbReference>
<dbReference type="EMBL" id="GEGO01003533">
    <property type="protein sequence ID" value="JAR91871.1"/>
    <property type="molecule type" value="Transcribed_RNA"/>
</dbReference>
<accession>A0A147BMC4</accession>
<feature type="chain" id="PRO_5007542587" evidence="1">
    <location>
        <begin position="27"/>
        <end position="355"/>
    </location>
</feature>
<feature type="non-terminal residue" evidence="2">
    <location>
        <position position="1"/>
    </location>
</feature>
<protein>
    <submittedName>
        <fullName evidence="2">Putative selenoprotein n 1</fullName>
    </submittedName>
</protein>
<keyword evidence="1" id="KW-0732">Signal</keyword>